<feature type="domain" description="Helicase ATP-binding" evidence="5">
    <location>
        <begin position="283"/>
        <end position="453"/>
    </location>
</feature>
<dbReference type="InterPro" id="IPR000330">
    <property type="entry name" value="SNF2_N"/>
</dbReference>
<dbReference type="CDD" id="cd18793">
    <property type="entry name" value="SF2_C_SNF"/>
    <property type="match status" value="1"/>
</dbReference>
<dbReference type="InterPro" id="IPR014001">
    <property type="entry name" value="Helicase_ATP-bd"/>
</dbReference>
<evidence type="ECO:0000259" key="6">
    <source>
        <dbReference type="PROSITE" id="PS51194"/>
    </source>
</evidence>
<dbReference type="Gene3D" id="3.40.50.300">
    <property type="entry name" value="P-loop containing nucleotide triphosphate hydrolases"/>
    <property type="match status" value="1"/>
</dbReference>
<proteinExistence type="predicted"/>
<dbReference type="SMART" id="SM00487">
    <property type="entry name" value="DEXDc"/>
    <property type="match status" value="1"/>
</dbReference>
<evidence type="ECO:0008006" key="9">
    <source>
        <dbReference type="Google" id="ProtNLM"/>
    </source>
</evidence>
<evidence type="ECO:0000256" key="3">
    <source>
        <dbReference type="ARBA" id="ARBA00022840"/>
    </source>
</evidence>
<reference evidence="7" key="1">
    <citation type="submission" date="2021-03" db="EMBL/GenBank/DDBJ databases">
        <title>Comparative genomics and phylogenomic investigation of the class Geoglossomycetes provide insights into ecological specialization and systematics.</title>
        <authorList>
            <person name="Melie T."/>
            <person name="Pirro S."/>
            <person name="Miller A.N."/>
            <person name="Quandt A."/>
        </authorList>
    </citation>
    <scope>NUCLEOTIDE SEQUENCE</scope>
    <source>
        <strain evidence="7">GBOQ0MN5Z8</strain>
    </source>
</reference>
<evidence type="ECO:0000256" key="1">
    <source>
        <dbReference type="ARBA" id="ARBA00022741"/>
    </source>
</evidence>
<dbReference type="GO" id="GO:0005634">
    <property type="term" value="C:nucleus"/>
    <property type="evidence" value="ECO:0007669"/>
    <property type="project" value="TreeGrafter"/>
</dbReference>
<dbReference type="GO" id="GO:0007131">
    <property type="term" value="P:reciprocal meiotic recombination"/>
    <property type="evidence" value="ECO:0007669"/>
    <property type="project" value="TreeGrafter"/>
</dbReference>
<feature type="region of interest" description="Disordered" evidence="4">
    <location>
        <begin position="1"/>
        <end position="51"/>
    </location>
</feature>
<sequence length="909" mass="101188">MLNKPFRPPLLRRVPPPPTGEETKCPDERPTKRRRADSNQKDERDDRAPIGHMTVRAVPRKPLAGITNPTVAADAMDPPSDVAQGYYTVLWRKFTNKKHKTWDGDGVLSVVDGHAHLQDISGTSLGKATLKSPLLPGSTLSVSGKEVEVDSILSRDDYMKGRRLLPTKVQTPNAQQDIGKPIPAKVRGWPSVIARRASPAILPTAIKRFKNPLLATTVLYKTDDREPAPRHDPHQEGALVMKRPTSIPKDKRVVDVVVDPVLGKHLRIHQREGVKFMYECVMGMRPFDGQGAILADEMGLGKTLQTITLLWTLLKQNPIYEAQPVIKKALIVCPATLINNWRKEFRKWLGNDRIGVFLADDKKVNLRDFTMGKSYSVMIIGYEKLRIVQQELTEGSGIDIVVADEGHRIKTAQNKSAQAIRALNTPRRVILSGTPIQNDLSEFFVMVDFINPGLLGTYNTFKKEFENPIIKSRQPGAAKKDIEKGSARSEELASLTKMFILRRTAEILSKYLPPKTEYVLFCRPTAAQVDVYRAIIESPVFSNLLGSTEASLQLITLLKKVCNSPALLANMKDGDEYSNRSIDALLSFIDPTVTQSNPILSSGKMRILDCMLKILKETTEEKIVLVSNYTSTLDLLQNLLAARGLNFLRLDGSTPTAKRQGLVDTFNSTSSSKFFAFLLSAKSGGAGLNLIGASRLVLFEVDWNPSTDLQAMARIHRDGQRRDVKIYRLLMAGGLDEKIYQRQLTKQGLAESVIDNKASASSFTQSELRDLFSLDTESLCQTHDLLGCECHGRGIKMSPNPGASAILPLVEDSSSEDEFPELPQLISASKVDMARQENEIQERERLKSAKGKGKMQSLMRYAHIDTSIFARDSGDELIDEMESLIDDDILLKVLREDGNRIPFLFSKPS</sequence>
<dbReference type="CDD" id="cd18004">
    <property type="entry name" value="DEXHc_RAD54"/>
    <property type="match status" value="1"/>
</dbReference>
<feature type="compositionally biased region" description="Basic and acidic residues" evidence="4">
    <location>
        <begin position="21"/>
        <end position="49"/>
    </location>
</feature>
<feature type="domain" description="Helicase C-terminal" evidence="6">
    <location>
        <begin position="606"/>
        <end position="769"/>
    </location>
</feature>
<evidence type="ECO:0000259" key="5">
    <source>
        <dbReference type="PROSITE" id="PS51192"/>
    </source>
</evidence>
<name>A0A9P8I275_9PEZI</name>
<keyword evidence="8" id="KW-1185">Reference proteome</keyword>
<dbReference type="PROSITE" id="PS51194">
    <property type="entry name" value="HELICASE_CTER"/>
    <property type="match status" value="1"/>
</dbReference>
<dbReference type="SUPFAM" id="SSF52540">
    <property type="entry name" value="P-loop containing nucleoside triphosphate hydrolases"/>
    <property type="match status" value="2"/>
</dbReference>
<dbReference type="Gene3D" id="1.20.120.850">
    <property type="entry name" value="SWI2/SNF2 ATPases, N-terminal domain"/>
    <property type="match status" value="1"/>
</dbReference>
<dbReference type="InterPro" id="IPR049730">
    <property type="entry name" value="SNF2/RAD54-like_C"/>
</dbReference>
<dbReference type="Pfam" id="PF00176">
    <property type="entry name" value="SNF2-rel_dom"/>
    <property type="match status" value="1"/>
</dbReference>
<evidence type="ECO:0000256" key="2">
    <source>
        <dbReference type="ARBA" id="ARBA00022801"/>
    </source>
</evidence>
<organism evidence="7 8">
    <name type="scientific">Glutinoglossum americanum</name>
    <dbReference type="NCBI Taxonomy" id="1670608"/>
    <lineage>
        <taxon>Eukaryota</taxon>
        <taxon>Fungi</taxon>
        <taxon>Dikarya</taxon>
        <taxon>Ascomycota</taxon>
        <taxon>Pezizomycotina</taxon>
        <taxon>Geoglossomycetes</taxon>
        <taxon>Geoglossales</taxon>
        <taxon>Geoglossaceae</taxon>
        <taxon>Glutinoglossum</taxon>
    </lineage>
</organism>
<keyword evidence="2" id="KW-0378">Hydrolase</keyword>
<dbReference type="GO" id="GO:0005524">
    <property type="term" value="F:ATP binding"/>
    <property type="evidence" value="ECO:0007669"/>
    <property type="project" value="InterPro"/>
</dbReference>
<evidence type="ECO:0000313" key="7">
    <source>
        <dbReference type="EMBL" id="KAH0541965.1"/>
    </source>
</evidence>
<dbReference type="InterPro" id="IPR050496">
    <property type="entry name" value="SNF2_RAD54_helicase_repair"/>
</dbReference>
<gene>
    <name evidence="7" type="ORF">FGG08_003597</name>
</gene>
<dbReference type="Proteomes" id="UP000698800">
    <property type="component" value="Unassembled WGS sequence"/>
</dbReference>
<comment type="caution">
    <text evidence="7">The sequence shown here is derived from an EMBL/GenBank/DDBJ whole genome shotgun (WGS) entry which is preliminary data.</text>
</comment>
<dbReference type="GO" id="GO:0015616">
    <property type="term" value="F:DNA translocase activity"/>
    <property type="evidence" value="ECO:0007669"/>
    <property type="project" value="TreeGrafter"/>
</dbReference>
<dbReference type="FunFam" id="3.40.50.10810:FF:000035">
    <property type="entry name" value="DsDNA-dependent ATPase (Rad54b)"/>
    <property type="match status" value="1"/>
</dbReference>
<evidence type="ECO:0000256" key="4">
    <source>
        <dbReference type="SAM" id="MobiDB-lite"/>
    </source>
</evidence>
<dbReference type="InterPro" id="IPR027417">
    <property type="entry name" value="P-loop_NTPase"/>
</dbReference>
<dbReference type="OrthoDB" id="413460at2759"/>
<dbReference type="InterPro" id="IPR001650">
    <property type="entry name" value="Helicase_C-like"/>
</dbReference>
<dbReference type="EMBL" id="JAGHQL010000064">
    <property type="protein sequence ID" value="KAH0541965.1"/>
    <property type="molecule type" value="Genomic_DNA"/>
</dbReference>
<dbReference type="PANTHER" id="PTHR45629">
    <property type="entry name" value="SNF2/RAD54 FAMILY MEMBER"/>
    <property type="match status" value="1"/>
</dbReference>
<dbReference type="Gene3D" id="3.40.50.10810">
    <property type="entry name" value="Tandem AAA-ATPase domain"/>
    <property type="match status" value="1"/>
</dbReference>
<dbReference type="PANTHER" id="PTHR45629:SF7">
    <property type="entry name" value="DNA EXCISION REPAIR PROTEIN ERCC-6-RELATED"/>
    <property type="match status" value="1"/>
</dbReference>
<dbReference type="GO" id="GO:0016787">
    <property type="term" value="F:hydrolase activity"/>
    <property type="evidence" value="ECO:0007669"/>
    <property type="project" value="UniProtKB-KW"/>
</dbReference>
<evidence type="ECO:0000313" key="8">
    <source>
        <dbReference type="Proteomes" id="UP000698800"/>
    </source>
</evidence>
<protein>
    <recommendedName>
        <fullName evidence="9">DNA repair and recombination protein RAD54B</fullName>
    </recommendedName>
</protein>
<dbReference type="GO" id="GO:0000724">
    <property type="term" value="P:double-strand break repair via homologous recombination"/>
    <property type="evidence" value="ECO:0007669"/>
    <property type="project" value="TreeGrafter"/>
</dbReference>
<keyword evidence="1" id="KW-0547">Nucleotide-binding</keyword>
<dbReference type="Pfam" id="PF00271">
    <property type="entry name" value="Helicase_C"/>
    <property type="match status" value="1"/>
</dbReference>
<dbReference type="InterPro" id="IPR038718">
    <property type="entry name" value="SNF2-like_sf"/>
</dbReference>
<keyword evidence="3" id="KW-0067">ATP-binding</keyword>
<dbReference type="AlphaFoldDB" id="A0A9P8I275"/>
<dbReference type="PROSITE" id="PS51192">
    <property type="entry name" value="HELICASE_ATP_BIND_1"/>
    <property type="match status" value="1"/>
</dbReference>
<dbReference type="SMART" id="SM00490">
    <property type="entry name" value="HELICc"/>
    <property type="match status" value="1"/>
</dbReference>
<accession>A0A9P8I275</accession>